<dbReference type="AlphaFoldDB" id="A0A833WDD8"/>
<evidence type="ECO:0000313" key="2">
    <source>
        <dbReference type="Proteomes" id="UP000602510"/>
    </source>
</evidence>
<dbReference type="EMBL" id="WSZM01000213">
    <property type="protein sequence ID" value="KAF4038163.1"/>
    <property type="molecule type" value="Genomic_DNA"/>
</dbReference>
<accession>A0A833WDD8</accession>
<name>A0A833WDD8_PHYIN</name>
<sequence>MNNMQKKHDIWRPYGLVECQHLVEAHFTNTPNLDKNILLFWDNFSGHWTPEPVKSTLRNYWTDRLRKQIVDHHALEGGARGTTNPIQHLVLRHPDVTTL</sequence>
<proteinExistence type="predicted"/>
<reference evidence="1" key="1">
    <citation type="submission" date="2020-04" db="EMBL/GenBank/DDBJ databases">
        <title>Hybrid Assembly of Korean Phytophthora infestans isolates.</title>
        <authorList>
            <person name="Prokchorchik M."/>
            <person name="Lee Y."/>
            <person name="Seo J."/>
            <person name="Cho J.-H."/>
            <person name="Park Y.-E."/>
            <person name="Jang D.-C."/>
            <person name="Im J.-S."/>
            <person name="Choi J.-G."/>
            <person name="Park H.-J."/>
            <person name="Lee G.-B."/>
            <person name="Lee Y.-G."/>
            <person name="Hong S.-Y."/>
            <person name="Cho K."/>
            <person name="Sohn K.H."/>
        </authorList>
    </citation>
    <scope>NUCLEOTIDE SEQUENCE</scope>
    <source>
        <strain evidence="1">KR_1_A1</strain>
    </source>
</reference>
<gene>
    <name evidence="1" type="ORF">GN244_ATG09728</name>
</gene>
<keyword evidence="2" id="KW-1185">Reference proteome</keyword>
<protein>
    <recommendedName>
        <fullName evidence="3">DDE-1 domain-containing protein</fullName>
    </recommendedName>
</protein>
<dbReference type="Proteomes" id="UP000602510">
    <property type="component" value="Unassembled WGS sequence"/>
</dbReference>
<evidence type="ECO:0008006" key="3">
    <source>
        <dbReference type="Google" id="ProtNLM"/>
    </source>
</evidence>
<organism evidence="1 2">
    <name type="scientific">Phytophthora infestans</name>
    <name type="common">Potato late blight agent</name>
    <name type="synonym">Botrytis infestans</name>
    <dbReference type="NCBI Taxonomy" id="4787"/>
    <lineage>
        <taxon>Eukaryota</taxon>
        <taxon>Sar</taxon>
        <taxon>Stramenopiles</taxon>
        <taxon>Oomycota</taxon>
        <taxon>Peronosporomycetes</taxon>
        <taxon>Peronosporales</taxon>
        <taxon>Peronosporaceae</taxon>
        <taxon>Phytophthora</taxon>
    </lineage>
</organism>
<comment type="caution">
    <text evidence="1">The sequence shown here is derived from an EMBL/GenBank/DDBJ whole genome shotgun (WGS) entry which is preliminary data.</text>
</comment>
<evidence type="ECO:0000313" key="1">
    <source>
        <dbReference type="EMBL" id="KAF4038163.1"/>
    </source>
</evidence>